<dbReference type="PRINTS" id="PR01166">
    <property type="entry name" value="CYCOXIDASEII"/>
</dbReference>
<dbReference type="PROSITE" id="PS00078">
    <property type="entry name" value="COX2"/>
    <property type="match status" value="1"/>
</dbReference>
<comment type="function">
    <text evidence="13">Component of the cytochrome c oxidase, the last enzyme in the mitochondrial electron transport chain which drives oxidative phosphorylation. The respiratory chain contains 3 multisubunit complexes succinate dehydrogenase (complex II, CII), ubiquinol-cytochrome c oxidoreductase (cytochrome b-c1 complex, complex III, CIII) and cytochrome c oxidase (complex IV, CIV), that cooperate to transfer electrons derived from NADH and succinate to molecular oxygen, creating an electrochemical gradient over the inner membrane that drives transmembrane transport and the ATP synthase. Cytochrome c oxidase is the component of the respiratory chain that catalyzes the reduction of oxygen to water. Electrons originating from reduced cytochrome c in the intermembrane space (IMS) are transferred via the dinuclear copper A center (CU(A)) of subunit 2 and heme A of subunit 1 to the active site in subunit 1, a binuclear center (BNC) formed by heme A3 and copper B (CU(B)). The BNC reduces molecular oxygen to 2 water molecules using 4 electrons from cytochrome c in the IMS and 4 protons from the mitochondrial matrix.</text>
</comment>
<dbReference type="GO" id="GO:0016491">
    <property type="term" value="F:oxidoreductase activity"/>
    <property type="evidence" value="ECO:0007669"/>
    <property type="project" value="InterPro"/>
</dbReference>
<evidence type="ECO:0000256" key="4">
    <source>
        <dbReference type="ARBA" id="ARBA00022660"/>
    </source>
</evidence>
<dbReference type="PANTHER" id="PTHR22888:SF9">
    <property type="entry name" value="CYTOCHROME C OXIDASE SUBUNIT 2"/>
    <property type="match status" value="1"/>
</dbReference>
<dbReference type="CDD" id="cd13912">
    <property type="entry name" value="CcO_II_C"/>
    <property type="match status" value="1"/>
</dbReference>
<dbReference type="FunFam" id="2.60.40.420:FF:000001">
    <property type="entry name" value="Cytochrome c oxidase subunit 2"/>
    <property type="match status" value="1"/>
</dbReference>
<dbReference type="PROSITE" id="PS50999">
    <property type="entry name" value="COX2_TM"/>
    <property type="match status" value="1"/>
</dbReference>
<dbReference type="SUPFAM" id="SSF81464">
    <property type="entry name" value="Cytochrome c oxidase subunit II-like, transmembrane region"/>
    <property type="match status" value="1"/>
</dbReference>
<dbReference type="GO" id="GO:0005743">
    <property type="term" value="C:mitochondrial inner membrane"/>
    <property type="evidence" value="ECO:0007669"/>
    <property type="project" value="UniProtKB-SubCell"/>
</dbReference>
<evidence type="ECO:0000256" key="6">
    <source>
        <dbReference type="ARBA" id="ARBA00022723"/>
    </source>
</evidence>
<dbReference type="InterPro" id="IPR034210">
    <property type="entry name" value="CcO_II_C"/>
</dbReference>
<keyword evidence="11 13" id="KW-0472">Membrane</keyword>
<dbReference type="GeneID" id="44790193"/>
<dbReference type="EMBL" id="MG832660">
    <property type="protein sequence ID" value="QID02695.1"/>
    <property type="molecule type" value="Genomic_DNA"/>
</dbReference>
<dbReference type="InterPro" id="IPR045187">
    <property type="entry name" value="CcO_II"/>
</dbReference>
<keyword evidence="10 13" id="KW-0186">Copper</keyword>
<evidence type="ECO:0000313" key="17">
    <source>
        <dbReference type="EMBL" id="QID02695.1"/>
    </source>
</evidence>
<evidence type="ECO:0000259" key="15">
    <source>
        <dbReference type="PROSITE" id="PS50857"/>
    </source>
</evidence>
<evidence type="ECO:0000256" key="12">
    <source>
        <dbReference type="ARBA" id="ARBA00049512"/>
    </source>
</evidence>
<name>A0A6H2U2A6_9EUKA</name>
<keyword evidence="5 13" id="KW-0812">Transmembrane</keyword>
<proteinExistence type="inferred from homology"/>
<dbReference type="InterPro" id="IPR002429">
    <property type="entry name" value="CcO_II-like_C"/>
</dbReference>
<evidence type="ECO:0000256" key="8">
    <source>
        <dbReference type="ARBA" id="ARBA00022982"/>
    </source>
</evidence>
<organism evidence="17">
    <name type="scientific">Sphaerothecum destruens</name>
    <dbReference type="NCBI Taxonomy" id="42893"/>
    <lineage>
        <taxon>Eukaryota</taxon>
        <taxon>Ichthyosporea</taxon>
        <taxon>Dermocystida</taxon>
        <taxon>Sphaerothecum</taxon>
    </lineage>
</organism>
<keyword evidence="7" id="KW-1278">Translocase</keyword>
<protein>
    <recommendedName>
        <fullName evidence="13">Cytochrome c oxidase subunit 2</fullName>
    </recommendedName>
</protein>
<keyword evidence="13" id="KW-0999">Mitochondrion inner membrane</keyword>
<evidence type="ECO:0000256" key="10">
    <source>
        <dbReference type="ARBA" id="ARBA00023008"/>
    </source>
</evidence>
<dbReference type="GO" id="GO:0042773">
    <property type="term" value="P:ATP synthesis coupled electron transport"/>
    <property type="evidence" value="ECO:0007669"/>
    <property type="project" value="TreeGrafter"/>
</dbReference>
<comment type="subcellular location">
    <subcellularLocation>
        <location evidence="1">Membrane</location>
        <topology evidence="1">Multi-pass membrane protein</topology>
    </subcellularLocation>
    <subcellularLocation>
        <location evidence="13">Mitochondrion inner membrane</location>
        <topology evidence="13">Multi-pass membrane protein</topology>
    </subcellularLocation>
</comment>
<keyword evidence="4 13" id="KW-0679">Respiratory chain</keyword>
<dbReference type="AlphaFoldDB" id="A0A6H2U2A6"/>
<dbReference type="SUPFAM" id="SSF49503">
    <property type="entry name" value="Cupredoxins"/>
    <property type="match status" value="1"/>
</dbReference>
<dbReference type="Pfam" id="PF02790">
    <property type="entry name" value="COX2_TM"/>
    <property type="match status" value="1"/>
</dbReference>
<dbReference type="Pfam" id="PF00116">
    <property type="entry name" value="COX2"/>
    <property type="match status" value="1"/>
</dbReference>
<feature type="domain" description="Cytochrome oxidase subunit II copper A binding" evidence="15">
    <location>
        <begin position="103"/>
        <end position="241"/>
    </location>
</feature>
<keyword evidence="6 13" id="KW-0479">Metal-binding</keyword>
<sequence>MIIRDIGEVWQLGFQDPASWIMLNMILLHDKIFFYMIVILTGVFWILSRILMRFRSSVRLISHRYLNHGTMVEMVWTVLPVLVLVIMAFPSFKLLYLMDEIVEPGLTVKVIGRQWYWVYEYSDYVNKGGESLAFDSYMIPVEDLGLGDFRLMEVDNSLVVPRNVQIRLVVTASDVIHSWAVPSLGIKLDAIPGRLNQVGMLIPRLGLYYGLCSEICGTGHSSMPIVVKVETMENYVSWVSNMMEELDQD</sequence>
<feature type="domain" description="Cytochrome oxidase subunit II transmembrane region profile" evidence="16">
    <location>
        <begin position="6"/>
        <end position="102"/>
    </location>
</feature>
<dbReference type="RefSeq" id="YP_009734652.1">
    <property type="nucleotide sequence ID" value="NC_046408.1"/>
</dbReference>
<evidence type="ECO:0000256" key="9">
    <source>
        <dbReference type="ARBA" id="ARBA00022989"/>
    </source>
</evidence>
<geneLocation type="mitochondrion" evidence="17"/>
<evidence type="ECO:0000256" key="7">
    <source>
        <dbReference type="ARBA" id="ARBA00022967"/>
    </source>
</evidence>
<dbReference type="GO" id="GO:0004129">
    <property type="term" value="F:cytochrome-c oxidase activity"/>
    <property type="evidence" value="ECO:0007669"/>
    <property type="project" value="UniProtKB-EC"/>
</dbReference>
<dbReference type="Gene3D" id="2.60.40.420">
    <property type="entry name" value="Cupredoxins - blue copper proteins"/>
    <property type="match status" value="1"/>
</dbReference>
<dbReference type="InterPro" id="IPR036257">
    <property type="entry name" value="Cyt_c_oxidase_su2_TM_sf"/>
</dbReference>
<comment type="catalytic activity">
    <reaction evidence="12">
        <text>4 Fe(II)-[cytochrome c] + O2 + 8 H(+)(in) = 4 Fe(III)-[cytochrome c] + 2 H2O + 4 H(+)(out)</text>
        <dbReference type="Rhea" id="RHEA:11436"/>
        <dbReference type="Rhea" id="RHEA-COMP:10350"/>
        <dbReference type="Rhea" id="RHEA-COMP:14399"/>
        <dbReference type="ChEBI" id="CHEBI:15377"/>
        <dbReference type="ChEBI" id="CHEBI:15378"/>
        <dbReference type="ChEBI" id="CHEBI:15379"/>
        <dbReference type="ChEBI" id="CHEBI:29033"/>
        <dbReference type="ChEBI" id="CHEBI:29034"/>
        <dbReference type="EC" id="7.1.1.9"/>
    </reaction>
    <physiologicalReaction direction="left-to-right" evidence="12">
        <dbReference type="Rhea" id="RHEA:11437"/>
    </physiologicalReaction>
</comment>
<comment type="cofactor">
    <cofactor evidence="13">
        <name>Cu cation</name>
        <dbReference type="ChEBI" id="CHEBI:23378"/>
    </cofactor>
    <text evidence="13">Binds a copper A center.</text>
</comment>
<keyword evidence="13 17" id="KW-0496">Mitochondrion</keyword>
<dbReference type="InterPro" id="IPR014222">
    <property type="entry name" value="Cyt_c_oxidase_su2"/>
</dbReference>
<dbReference type="InterPro" id="IPR001505">
    <property type="entry name" value="Copper_CuA"/>
</dbReference>
<accession>A0A6H2U2A6</accession>
<gene>
    <name evidence="17" type="primary">cox2</name>
</gene>
<feature type="transmembrane region" description="Helical" evidence="14">
    <location>
        <begin position="73"/>
        <end position="92"/>
    </location>
</feature>
<dbReference type="PANTHER" id="PTHR22888">
    <property type="entry name" value="CYTOCHROME C OXIDASE, SUBUNIT II"/>
    <property type="match status" value="1"/>
</dbReference>
<evidence type="ECO:0000256" key="11">
    <source>
        <dbReference type="ARBA" id="ARBA00023136"/>
    </source>
</evidence>
<evidence type="ECO:0000256" key="14">
    <source>
        <dbReference type="SAM" id="Phobius"/>
    </source>
</evidence>
<dbReference type="InterPro" id="IPR008972">
    <property type="entry name" value="Cupredoxin"/>
</dbReference>
<dbReference type="NCBIfam" id="TIGR02866">
    <property type="entry name" value="CoxB"/>
    <property type="match status" value="1"/>
</dbReference>
<evidence type="ECO:0000256" key="2">
    <source>
        <dbReference type="ARBA" id="ARBA00007866"/>
    </source>
</evidence>
<comment type="similarity">
    <text evidence="2 13">Belongs to the cytochrome c oxidase subunit 2 family.</text>
</comment>
<keyword evidence="9 14" id="KW-1133">Transmembrane helix</keyword>
<feature type="transmembrane region" description="Helical" evidence="14">
    <location>
        <begin position="32"/>
        <end position="52"/>
    </location>
</feature>
<evidence type="ECO:0000256" key="5">
    <source>
        <dbReference type="ARBA" id="ARBA00022692"/>
    </source>
</evidence>
<dbReference type="Gene3D" id="1.10.287.90">
    <property type="match status" value="1"/>
</dbReference>
<evidence type="ECO:0000259" key="16">
    <source>
        <dbReference type="PROSITE" id="PS50999"/>
    </source>
</evidence>
<dbReference type="GO" id="GO:0005507">
    <property type="term" value="F:copper ion binding"/>
    <property type="evidence" value="ECO:0007669"/>
    <property type="project" value="InterPro"/>
</dbReference>
<keyword evidence="3 13" id="KW-0813">Transport</keyword>
<evidence type="ECO:0000256" key="13">
    <source>
        <dbReference type="RuleBase" id="RU000457"/>
    </source>
</evidence>
<evidence type="ECO:0000256" key="1">
    <source>
        <dbReference type="ARBA" id="ARBA00004141"/>
    </source>
</evidence>
<dbReference type="InterPro" id="IPR011759">
    <property type="entry name" value="Cyt_c_oxidase_su2_TM_dom"/>
</dbReference>
<reference evidence="17" key="1">
    <citation type="journal article" date="2020" name="Parasit. Vectors">
        <title>The complete mitochondrial genome of a parasite at the animal-fungal boundary.</title>
        <authorList>
            <person name="Sana S."/>
            <person name="Hardouin E.A."/>
            <person name="Paley R."/>
            <person name="Zhang T."/>
            <person name="Andreou D."/>
        </authorList>
    </citation>
    <scope>NUCLEOTIDE SEQUENCE</scope>
</reference>
<evidence type="ECO:0000256" key="3">
    <source>
        <dbReference type="ARBA" id="ARBA00022448"/>
    </source>
</evidence>
<keyword evidence="8 13" id="KW-0249">Electron transport</keyword>
<dbReference type="PROSITE" id="PS50857">
    <property type="entry name" value="COX2_CUA"/>
    <property type="match status" value="1"/>
</dbReference>